<dbReference type="GO" id="GO:0046872">
    <property type="term" value="F:metal ion binding"/>
    <property type="evidence" value="ECO:0007669"/>
    <property type="project" value="UniProtKB-KW"/>
</dbReference>
<dbReference type="RefSeq" id="WP_072889286.1">
    <property type="nucleotide sequence ID" value="NZ_FRAE01000042.1"/>
</dbReference>
<feature type="binding site" evidence="12">
    <location>
        <position position="253"/>
    </location>
    <ligand>
        <name>[4Fe-4S] cluster</name>
        <dbReference type="ChEBI" id="CHEBI:49883"/>
        <label>2</label>
        <note>4Fe-4S-substrate</note>
    </ligand>
</feature>
<dbReference type="Pfam" id="PF06463">
    <property type="entry name" value="Mob_synth_C"/>
    <property type="match status" value="1"/>
</dbReference>
<name>A0A1M6QGE8_9FIRM</name>
<feature type="binding site" evidence="12">
    <location>
        <position position="250"/>
    </location>
    <ligand>
        <name>[4Fe-4S] cluster</name>
        <dbReference type="ChEBI" id="CHEBI:49883"/>
        <label>2</label>
        <note>4Fe-4S-substrate</note>
    </ligand>
</feature>
<feature type="binding site" evidence="12">
    <location>
        <position position="155"/>
    </location>
    <ligand>
        <name>GTP</name>
        <dbReference type="ChEBI" id="CHEBI:37565"/>
    </ligand>
</feature>
<feature type="binding site" evidence="12">
    <location>
        <position position="20"/>
    </location>
    <ligand>
        <name>[4Fe-4S] cluster</name>
        <dbReference type="ChEBI" id="CHEBI:49883"/>
        <label>1</label>
        <note>4Fe-4S-S-AdoMet</note>
    </ligand>
</feature>
<evidence type="ECO:0000256" key="9">
    <source>
        <dbReference type="ARBA" id="ARBA00023150"/>
    </source>
</evidence>
<evidence type="ECO:0000313" key="15">
    <source>
        <dbReference type="Proteomes" id="UP000242497"/>
    </source>
</evidence>
<dbReference type="GO" id="GO:0061798">
    <property type="term" value="F:GTP 3',8'-cyclase activity"/>
    <property type="evidence" value="ECO:0007669"/>
    <property type="project" value="UniProtKB-UniRule"/>
</dbReference>
<dbReference type="InterPro" id="IPR013483">
    <property type="entry name" value="MoaA"/>
</dbReference>
<dbReference type="EMBL" id="FRAE01000042">
    <property type="protein sequence ID" value="SHK19117.1"/>
    <property type="molecule type" value="Genomic_DNA"/>
</dbReference>
<reference evidence="15" key="1">
    <citation type="submission" date="2016-11" db="EMBL/GenBank/DDBJ databases">
        <authorList>
            <person name="Varghese N."/>
            <person name="Submissions S."/>
        </authorList>
    </citation>
    <scope>NUCLEOTIDE SEQUENCE [LARGE SCALE GENOMIC DNA]</scope>
    <source>
        <strain evidence="15">DSM 15518</strain>
    </source>
</reference>
<evidence type="ECO:0000256" key="10">
    <source>
        <dbReference type="ARBA" id="ARBA00023239"/>
    </source>
</evidence>
<keyword evidence="4 12" id="KW-0479">Metal-binding</keyword>
<dbReference type="InterPro" id="IPR050105">
    <property type="entry name" value="MoCo_biosynth_MoaA/MoaC"/>
</dbReference>
<dbReference type="AlphaFoldDB" id="A0A1M6QGE8"/>
<comment type="pathway">
    <text evidence="12">Cofactor biosynthesis; molybdopterin biosynthesis.</text>
</comment>
<comment type="similarity">
    <text evidence="12">Belongs to the radical SAM superfamily. MoaA family.</text>
</comment>
<dbReference type="InterPro" id="IPR058240">
    <property type="entry name" value="rSAM_sf"/>
</dbReference>
<protein>
    <recommendedName>
        <fullName evidence="1 12">GTP 3',8-cyclase</fullName>
        <ecNumber evidence="1 12">4.1.99.22</ecNumber>
    </recommendedName>
    <alternativeName>
        <fullName evidence="12">Molybdenum cofactor biosynthesis protein A</fullName>
    </alternativeName>
</protein>
<evidence type="ECO:0000256" key="5">
    <source>
        <dbReference type="ARBA" id="ARBA00022741"/>
    </source>
</evidence>
<sequence length="318" mass="36191">MIDSYKRKINYLRISITDLCNLRCKYCMPKNGISKIDHNEVLRLEEIEKITKVFVDLGINKIRITGGEPLVRRGVLNLIEKIGKIDKVKDFALTTNGLLLKKYAKDLKNAGLNRVNISLDTLNEEKYREITRGGNLKDLIKGIKEAKKVGLTPIKLNTVLIGGFNENEIYDFVNLTKNEEIDVRFIELMPIGEAKGWSLDKFIPNSRVLECIKDLKEIKRDDISSPANYYKLSNGKGKVGFINPISCKFCDNCNRVRLTCDGKLKLCLHSNEEIDLKTPLRNGEDLKEIIINSINKKPKSHHLEDGEYIKRNMVAIGG</sequence>
<dbReference type="OrthoDB" id="9763993at2"/>
<proteinExistence type="inferred from homology"/>
<dbReference type="SFLD" id="SFLDG01386">
    <property type="entry name" value="main_SPASM_domain-containing"/>
    <property type="match status" value="1"/>
</dbReference>
<feature type="binding site" evidence="12">
    <location>
        <position position="13"/>
    </location>
    <ligand>
        <name>GTP</name>
        <dbReference type="ChEBI" id="CHEBI:37565"/>
    </ligand>
</feature>
<evidence type="ECO:0000256" key="12">
    <source>
        <dbReference type="HAMAP-Rule" id="MF_01225"/>
    </source>
</evidence>
<comment type="subunit">
    <text evidence="12">Monomer and homodimer.</text>
</comment>
<keyword evidence="3 12" id="KW-0949">S-adenosyl-L-methionine</keyword>
<dbReference type="SFLD" id="SFLDG01067">
    <property type="entry name" value="SPASM/twitch_domain_containing"/>
    <property type="match status" value="1"/>
</dbReference>
<dbReference type="InterPro" id="IPR006638">
    <property type="entry name" value="Elp3/MiaA/NifB-like_rSAM"/>
</dbReference>
<dbReference type="Proteomes" id="UP000242497">
    <property type="component" value="Unassembled WGS sequence"/>
</dbReference>
<keyword evidence="5 12" id="KW-0547">Nucleotide-binding</keyword>
<feature type="binding site" evidence="12">
    <location>
        <begin position="255"/>
        <end position="257"/>
    </location>
    <ligand>
        <name>GTP</name>
        <dbReference type="ChEBI" id="CHEBI:37565"/>
    </ligand>
</feature>
<dbReference type="InterPro" id="IPR007197">
    <property type="entry name" value="rSAM"/>
</dbReference>
<dbReference type="PANTHER" id="PTHR22960:SF0">
    <property type="entry name" value="MOLYBDENUM COFACTOR BIOSYNTHESIS PROTEIN 1"/>
    <property type="match status" value="1"/>
</dbReference>
<keyword evidence="7 12" id="KW-0411">Iron-sulfur</keyword>
<feature type="binding site" evidence="12">
    <location>
        <position position="26"/>
    </location>
    <ligand>
        <name>S-adenosyl-L-methionine</name>
        <dbReference type="ChEBI" id="CHEBI:59789"/>
    </ligand>
</feature>
<keyword evidence="10 12" id="KW-0456">Lyase</keyword>
<feature type="binding site" evidence="12">
    <location>
        <position position="189"/>
    </location>
    <ligand>
        <name>S-adenosyl-L-methionine</name>
        <dbReference type="ChEBI" id="CHEBI:59789"/>
    </ligand>
</feature>
<dbReference type="NCBIfam" id="NF001199">
    <property type="entry name" value="PRK00164.2-1"/>
    <property type="match status" value="1"/>
</dbReference>
<evidence type="ECO:0000256" key="1">
    <source>
        <dbReference type="ARBA" id="ARBA00012167"/>
    </source>
</evidence>
<comment type="cofactor">
    <cofactor evidence="12">
        <name>[4Fe-4S] cluster</name>
        <dbReference type="ChEBI" id="CHEBI:49883"/>
    </cofactor>
    <text evidence="12">Binds 2 [4Fe-4S] clusters. Binds 1 [4Fe-4S] cluster coordinated with 3 cysteines and an exchangeable S-adenosyl-L-methionine and 1 [4Fe-4S] cluster coordinated with 3 cysteines and the GTP-derived substrate.</text>
</comment>
<dbReference type="SMART" id="SM00729">
    <property type="entry name" value="Elp3"/>
    <property type="match status" value="1"/>
</dbReference>
<evidence type="ECO:0000256" key="2">
    <source>
        <dbReference type="ARBA" id="ARBA00022485"/>
    </source>
</evidence>
<dbReference type="PROSITE" id="PS51918">
    <property type="entry name" value="RADICAL_SAM"/>
    <property type="match status" value="1"/>
</dbReference>
<feature type="binding site" evidence="12">
    <location>
        <position position="24"/>
    </location>
    <ligand>
        <name>[4Fe-4S] cluster</name>
        <dbReference type="ChEBI" id="CHEBI:49883"/>
        <label>1</label>
        <note>4Fe-4S-S-AdoMet</note>
    </ligand>
</feature>
<organism evidence="14 15">
    <name type="scientific">Tepidibacter formicigenes DSM 15518</name>
    <dbReference type="NCBI Taxonomy" id="1123349"/>
    <lineage>
        <taxon>Bacteria</taxon>
        <taxon>Bacillati</taxon>
        <taxon>Bacillota</taxon>
        <taxon>Clostridia</taxon>
        <taxon>Peptostreptococcales</taxon>
        <taxon>Peptostreptococcaceae</taxon>
        <taxon>Tepidibacter</taxon>
    </lineage>
</organism>
<dbReference type="SFLD" id="SFLDG01383">
    <property type="entry name" value="cyclic_pyranopterin_phosphate"/>
    <property type="match status" value="1"/>
</dbReference>
<dbReference type="HAMAP" id="MF_01225_B">
    <property type="entry name" value="MoaA_B"/>
    <property type="match status" value="1"/>
</dbReference>
<evidence type="ECO:0000256" key="4">
    <source>
        <dbReference type="ARBA" id="ARBA00022723"/>
    </source>
</evidence>
<dbReference type="GO" id="GO:0005525">
    <property type="term" value="F:GTP binding"/>
    <property type="evidence" value="ECO:0007669"/>
    <property type="project" value="UniProtKB-UniRule"/>
</dbReference>
<dbReference type="InterPro" id="IPR010505">
    <property type="entry name" value="MoaA_twitch"/>
</dbReference>
<dbReference type="UniPathway" id="UPA00344"/>
<feature type="domain" description="Radical SAM core" evidence="13">
    <location>
        <begin position="4"/>
        <end position="221"/>
    </location>
</feature>
<evidence type="ECO:0000259" key="13">
    <source>
        <dbReference type="PROSITE" id="PS51918"/>
    </source>
</evidence>
<dbReference type="InterPro" id="IPR040064">
    <property type="entry name" value="MoaA-like"/>
</dbReference>
<evidence type="ECO:0000256" key="7">
    <source>
        <dbReference type="ARBA" id="ARBA00023014"/>
    </source>
</evidence>
<dbReference type="SUPFAM" id="SSF102114">
    <property type="entry name" value="Radical SAM enzymes"/>
    <property type="match status" value="1"/>
</dbReference>
<keyword evidence="8 12" id="KW-0342">GTP-binding</keyword>
<keyword evidence="2 12" id="KW-0004">4Fe-4S</keyword>
<evidence type="ECO:0000256" key="8">
    <source>
        <dbReference type="ARBA" id="ARBA00023134"/>
    </source>
</evidence>
<comment type="function">
    <text evidence="12">Catalyzes the cyclization of GTP to (8S)-3',8-cyclo-7,8-dihydroguanosine 5'-triphosphate.</text>
</comment>
<feature type="binding site" evidence="12">
    <location>
        <position position="27"/>
    </location>
    <ligand>
        <name>[4Fe-4S] cluster</name>
        <dbReference type="ChEBI" id="CHEBI:49883"/>
        <label>1</label>
        <note>4Fe-4S-S-AdoMet</note>
    </ligand>
</feature>
<gene>
    <name evidence="12" type="primary">moaA</name>
    <name evidence="14" type="ORF">SAMN02744037_01838</name>
</gene>
<feature type="binding site" evidence="12">
    <location>
        <position position="118"/>
    </location>
    <ligand>
        <name>S-adenosyl-L-methionine</name>
        <dbReference type="ChEBI" id="CHEBI:59789"/>
    </ligand>
</feature>
<dbReference type="GO" id="GO:0051539">
    <property type="term" value="F:4 iron, 4 sulfur cluster binding"/>
    <property type="evidence" value="ECO:0007669"/>
    <property type="project" value="UniProtKB-UniRule"/>
</dbReference>
<feature type="binding site" evidence="12">
    <location>
        <position position="94"/>
    </location>
    <ligand>
        <name>GTP</name>
        <dbReference type="ChEBI" id="CHEBI:37565"/>
    </ligand>
</feature>
<dbReference type="CDD" id="cd21117">
    <property type="entry name" value="Twitch_MoaA"/>
    <property type="match status" value="1"/>
</dbReference>
<feature type="binding site" evidence="12">
    <location>
        <position position="67"/>
    </location>
    <ligand>
        <name>S-adenosyl-L-methionine</name>
        <dbReference type="ChEBI" id="CHEBI:59789"/>
    </ligand>
</feature>
<keyword evidence="9 12" id="KW-0501">Molybdenum cofactor biosynthesis</keyword>
<dbReference type="STRING" id="1123349.SAMN02744037_01838"/>
<dbReference type="Gene3D" id="3.20.20.70">
    <property type="entry name" value="Aldolase class I"/>
    <property type="match status" value="1"/>
</dbReference>
<evidence type="ECO:0000256" key="3">
    <source>
        <dbReference type="ARBA" id="ARBA00022691"/>
    </source>
</evidence>
<dbReference type="PANTHER" id="PTHR22960">
    <property type="entry name" value="MOLYBDOPTERIN COFACTOR SYNTHESIS PROTEIN A"/>
    <property type="match status" value="1"/>
</dbReference>
<dbReference type="InterPro" id="IPR013785">
    <property type="entry name" value="Aldolase_TIM"/>
</dbReference>
<dbReference type="NCBIfam" id="TIGR02666">
    <property type="entry name" value="moaA"/>
    <property type="match status" value="1"/>
</dbReference>
<dbReference type="GO" id="GO:0061799">
    <property type="term" value="F:cyclic pyranopterin monophosphate synthase activity"/>
    <property type="evidence" value="ECO:0007669"/>
    <property type="project" value="TreeGrafter"/>
</dbReference>
<dbReference type="SFLD" id="SFLDS00029">
    <property type="entry name" value="Radical_SAM"/>
    <property type="match status" value="1"/>
</dbReference>
<dbReference type="GO" id="GO:0006777">
    <property type="term" value="P:Mo-molybdopterin cofactor biosynthetic process"/>
    <property type="evidence" value="ECO:0007669"/>
    <property type="project" value="UniProtKB-UniRule"/>
</dbReference>
<comment type="catalytic activity">
    <reaction evidence="11 12">
        <text>GTP + AH2 + S-adenosyl-L-methionine = (8S)-3',8-cyclo-7,8-dihydroguanosine 5'-triphosphate + 5'-deoxyadenosine + L-methionine + A + H(+)</text>
        <dbReference type="Rhea" id="RHEA:49576"/>
        <dbReference type="ChEBI" id="CHEBI:13193"/>
        <dbReference type="ChEBI" id="CHEBI:15378"/>
        <dbReference type="ChEBI" id="CHEBI:17319"/>
        <dbReference type="ChEBI" id="CHEBI:17499"/>
        <dbReference type="ChEBI" id="CHEBI:37565"/>
        <dbReference type="ChEBI" id="CHEBI:57844"/>
        <dbReference type="ChEBI" id="CHEBI:59789"/>
        <dbReference type="ChEBI" id="CHEBI:131766"/>
        <dbReference type="EC" id="4.1.99.22"/>
    </reaction>
</comment>
<accession>A0A1M6QGE8</accession>
<dbReference type="EC" id="4.1.99.22" evidence="1 12"/>
<dbReference type="CDD" id="cd01335">
    <property type="entry name" value="Radical_SAM"/>
    <property type="match status" value="1"/>
</dbReference>
<dbReference type="GO" id="GO:1904047">
    <property type="term" value="F:S-adenosyl-L-methionine binding"/>
    <property type="evidence" value="ECO:0007669"/>
    <property type="project" value="UniProtKB-UniRule"/>
</dbReference>
<evidence type="ECO:0000256" key="11">
    <source>
        <dbReference type="ARBA" id="ARBA00048697"/>
    </source>
</evidence>
<feature type="binding site" evidence="12">
    <location>
        <position position="267"/>
    </location>
    <ligand>
        <name>[4Fe-4S] cluster</name>
        <dbReference type="ChEBI" id="CHEBI:49883"/>
        <label>2</label>
        <note>4Fe-4S-substrate</note>
    </ligand>
</feature>
<feature type="binding site" evidence="12">
    <location>
        <position position="63"/>
    </location>
    <ligand>
        <name>GTP</name>
        <dbReference type="ChEBI" id="CHEBI:37565"/>
    </ligand>
</feature>
<keyword evidence="6 12" id="KW-0408">Iron</keyword>
<dbReference type="Pfam" id="PF04055">
    <property type="entry name" value="Radical_SAM"/>
    <property type="match status" value="1"/>
</dbReference>
<evidence type="ECO:0000256" key="6">
    <source>
        <dbReference type="ARBA" id="ARBA00023004"/>
    </source>
</evidence>
<dbReference type="PROSITE" id="PS01305">
    <property type="entry name" value="MOAA_NIFB_PQQE"/>
    <property type="match status" value="1"/>
</dbReference>
<keyword evidence="15" id="KW-1185">Reference proteome</keyword>
<evidence type="ECO:0000313" key="14">
    <source>
        <dbReference type="EMBL" id="SHK19117.1"/>
    </source>
</evidence>
<dbReference type="InterPro" id="IPR000385">
    <property type="entry name" value="MoaA_NifB_PqqE_Fe-S-bd_CS"/>
</dbReference>